<reference evidence="1" key="2">
    <citation type="journal article" date="2023" name="BMC Genomics">
        <title>Pest status, molecular evolution, and epigenetic factors derived from the genome assembly of Frankliniella fusca, a thysanopteran phytovirus vector.</title>
        <authorList>
            <person name="Catto M.A."/>
            <person name="Labadie P.E."/>
            <person name="Jacobson A.L."/>
            <person name="Kennedy G.G."/>
            <person name="Srinivasan R."/>
            <person name="Hunt B.G."/>
        </authorList>
    </citation>
    <scope>NUCLEOTIDE SEQUENCE</scope>
    <source>
        <strain evidence="1">PL_HMW_Pooled</strain>
    </source>
</reference>
<dbReference type="Gene3D" id="3.30.70.1820">
    <property type="entry name" value="L1 transposable element, RRM domain"/>
    <property type="match status" value="1"/>
</dbReference>
<sequence>MTRFKQKLSDMDRSDLEDIIKAAVTAATKPLQETIDQLVIQLDELEQYGRRNNLRIFGVQENGNEDTDAIVEEVTSKMNVSLPDSAIDRSHRIRSKGAFPRPIIVKFTSYAYSSEVFFNKKKLSLMGHVIKFALSQSH</sequence>
<evidence type="ECO:0000313" key="1">
    <source>
        <dbReference type="EMBL" id="KAK3931679.1"/>
    </source>
</evidence>
<name>A0AAE1I1S7_9NEOP</name>
<dbReference type="EMBL" id="JAHWGI010001427">
    <property type="protein sequence ID" value="KAK3931679.1"/>
    <property type="molecule type" value="Genomic_DNA"/>
</dbReference>
<protein>
    <submittedName>
        <fullName evidence="1">LINE-1 retrotransposable element ORF1 protein</fullName>
    </submittedName>
</protein>
<dbReference type="PANTHER" id="PTHR11505">
    <property type="entry name" value="L1 TRANSPOSABLE ELEMENT-RELATED"/>
    <property type="match status" value="1"/>
</dbReference>
<keyword evidence="2" id="KW-1185">Reference proteome</keyword>
<organism evidence="1 2">
    <name type="scientific">Frankliniella fusca</name>
    <dbReference type="NCBI Taxonomy" id="407009"/>
    <lineage>
        <taxon>Eukaryota</taxon>
        <taxon>Metazoa</taxon>
        <taxon>Ecdysozoa</taxon>
        <taxon>Arthropoda</taxon>
        <taxon>Hexapoda</taxon>
        <taxon>Insecta</taxon>
        <taxon>Pterygota</taxon>
        <taxon>Neoptera</taxon>
        <taxon>Paraneoptera</taxon>
        <taxon>Thysanoptera</taxon>
        <taxon>Terebrantia</taxon>
        <taxon>Thripoidea</taxon>
        <taxon>Thripidae</taxon>
        <taxon>Frankliniella</taxon>
    </lineage>
</organism>
<gene>
    <name evidence="1" type="ORF">KUF71_007494</name>
</gene>
<dbReference type="InterPro" id="IPR004244">
    <property type="entry name" value="Transposase_22"/>
</dbReference>
<evidence type="ECO:0000313" key="2">
    <source>
        <dbReference type="Proteomes" id="UP001219518"/>
    </source>
</evidence>
<comment type="caution">
    <text evidence="1">The sequence shown here is derived from an EMBL/GenBank/DDBJ whole genome shotgun (WGS) entry which is preliminary data.</text>
</comment>
<accession>A0AAE1I1S7</accession>
<dbReference type="AlphaFoldDB" id="A0AAE1I1S7"/>
<reference evidence="1" key="1">
    <citation type="submission" date="2021-07" db="EMBL/GenBank/DDBJ databases">
        <authorList>
            <person name="Catto M.A."/>
            <person name="Jacobson A."/>
            <person name="Kennedy G."/>
            <person name="Labadie P."/>
            <person name="Hunt B.G."/>
            <person name="Srinivasan R."/>
        </authorList>
    </citation>
    <scope>NUCLEOTIDE SEQUENCE</scope>
    <source>
        <strain evidence="1">PL_HMW_Pooled</strain>
        <tissue evidence="1">Head</tissue>
    </source>
</reference>
<proteinExistence type="predicted"/>
<dbReference type="Proteomes" id="UP001219518">
    <property type="component" value="Unassembled WGS sequence"/>
</dbReference>